<dbReference type="GO" id="GO:0051056">
    <property type="term" value="P:regulation of small GTPase mediated signal transduction"/>
    <property type="evidence" value="ECO:0007669"/>
    <property type="project" value="InterPro"/>
</dbReference>
<dbReference type="PROSITE" id="PS50085">
    <property type="entry name" value="RAPGAP"/>
    <property type="match status" value="1"/>
</dbReference>
<feature type="compositionally biased region" description="Acidic residues" evidence="2">
    <location>
        <begin position="41"/>
        <end position="66"/>
    </location>
</feature>
<dbReference type="PANTHER" id="PTHR10063:SF0">
    <property type="entry name" value="TUBERIN"/>
    <property type="match status" value="1"/>
</dbReference>
<proteinExistence type="predicted"/>
<name>A0A2G8KD44_STIJA</name>
<keyword evidence="5" id="KW-1185">Reference proteome</keyword>
<dbReference type="SUPFAM" id="SSF111347">
    <property type="entry name" value="Rap/Ran-GAP"/>
    <property type="match status" value="1"/>
</dbReference>
<feature type="region of interest" description="Disordered" evidence="2">
    <location>
        <begin position="164"/>
        <end position="193"/>
    </location>
</feature>
<dbReference type="AlphaFoldDB" id="A0A2G8KD44"/>
<dbReference type="GO" id="GO:0046627">
    <property type="term" value="P:negative regulation of insulin receptor signaling pathway"/>
    <property type="evidence" value="ECO:0007669"/>
    <property type="project" value="TreeGrafter"/>
</dbReference>
<dbReference type="STRING" id="307972.A0A2G8KD44"/>
<dbReference type="GO" id="GO:0051726">
    <property type="term" value="P:regulation of cell cycle"/>
    <property type="evidence" value="ECO:0007669"/>
    <property type="project" value="TreeGrafter"/>
</dbReference>
<dbReference type="Proteomes" id="UP000230750">
    <property type="component" value="Unassembled WGS sequence"/>
</dbReference>
<dbReference type="OrthoDB" id="5797019at2759"/>
<feature type="compositionally biased region" description="Basic and acidic residues" evidence="2">
    <location>
        <begin position="67"/>
        <end position="79"/>
    </location>
</feature>
<feature type="domain" description="Rap-GAP" evidence="3">
    <location>
        <begin position="349"/>
        <end position="527"/>
    </location>
</feature>
<dbReference type="InterPro" id="IPR035974">
    <property type="entry name" value="Rap/Ran-GAP_sf"/>
</dbReference>
<evidence type="ECO:0000256" key="2">
    <source>
        <dbReference type="SAM" id="MobiDB-lite"/>
    </source>
</evidence>
<feature type="compositionally biased region" description="Basic and acidic residues" evidence="2">
    <location>
        <begin position="285"/>
        <end position="310"/>
    </location>
</feature>
<dbReference type="FunFam" id="3.40.50.11210:FF:000001">
    <property type="entry name" value="Ral GTPase-activating protein subunit alpha-1 isoform 1"/>
    <property type="match status" value="1"/>
</dbReference>
<evidence type="ECO:0000256" key="1">
    <source>
        <dbReference type="ARBA" id="ARBA00022468"/>
    </source>
</evidence>
<dbReference type="GO" id="GO:0030178">
    <property type="term" value="P:negative regulation of Wnt signaling pathway"/>
    <property type="evidence" value="ECO:0007669"/>
    <property type="project" value="TreeGrafter"/>
</dbReference>
<dbReference type="GO" id="GO:0032007">
    <property type="term" value="P:negative regulation of TOR signaling"/>
    <property type="evidence" value="ECO:0007669"/>
    <property type="project" value="TreeGrafter"/>
</dbReference>
<feature type="region of interest" description="Disordered" evidence="2">
    <location>
        <begin position="277"/>
        <end position="311"/>
    </location>
</feature>
<evidence type="ECO:0000313" key="5">
    <source>
        <dbReference type="Proteomes" id="UP000230750"/>
    </source>
</evidence>
<dbReference type="EMBL" id="MRZV01000678">
    <property type="protein sequence ID" value="PIK45885.1"/>
    <property type="molecule type" value="Genomic_DNA"/>
</dbReference>
<evidence type="ECO:0000313" key="4">
    <source>
        <dbReference type="EMBL" id="PIK45885.1"/>
    </source>
</evidence>
<feature type="region of interest" description="Disordered" evidence="2">
    <location>
        <begin position="37"/>
        <end position="110"/>
    </location>
</feature>
<dbReference type="GO" id="GO:0033596">
    <property type="term" value="C:TSC1-TSC2 complex"/>
    <property type="evidence" value="ECO:0007669"/>
    <property type="project" value="TreeGrafter"/>
</dbReference>
<keyword evidence="1" id="KW-0343">GTPase activation</keyword>
<gene>
    <name evidence="4" type="ORF">BSL78_17250</name>
</gene>
<dbReference type="GO" id="GO:0005634">
    <property type="term" value="C:nucleus"/>
    <property type="evidence" value="ECO:0007669"/>
    <property type="project" value="InterPro"/>
</dbReference>
<comment type="caution">
    <text evidence="4">The sequence shown here is derived from an EMBL/GenBank/DDBJ whole genome shotgun (WGS) entry which is preliminary data.</text>
</comment>
<dbReference type="GO" id="GO:0005096">
    <property type="term" value="F:GTPase activator activity"/>
    <property type="evidence" value="ECO:0007669"/>
    <property type="project" value="UniProtKB-KW"/>
</dbReference>
<accession>A0A2G8KD44</accession>
<dbReference type="GO" id="GO:0051898">
    <property type="term" value="P:negative regulation of phosphatidylinositol 3-kinase/protein kinase B signal transduction"/>
    <property type="evidence" value="ECO:0007669"/>
    <property type="project" value="TreeGrafter"/>
</dbReference>
<reference evidence="4 5" key="1">
    <citation type="journal article" date="2017" name="PLoS Biol.">
        <title>The sea cucumber genome provides insights into morphological evolution and visceral regeneration.</title>
        <authorList>
            <person name="Zhang X."/>
            <person name="Sun L."/>
            <person name="Yuan J."/>
            <person name="Sun Y."/>
            <person name="Gao Y."/>
            <person name="Zhang L."/>
            <person name="Li S."/>
            <person name="Dai H."/>
            <person name="Hamel J.F."/>
            <person name="Liu C."/>
            <person name="Yu Y."/>
            <person name="Liu S."/>
            <person name="Lin W."/>
            <person name="Guo K."/>
            <person name="Jin S."/>
            <person name="Xu P."/>
            <person name="Storey K.B."/>
            <person name="Huan P."/>
            <person name="Zhang T."/>
            <person name="Zhou Y."/>
            <person name="Zhang J."/>
            <person name="Lin C."/>
            <person name="Li X."/>
            <person name="Xing L."/>
            <person name="Huo D."/>
            <person name="Sun M."/>
            <person name="Wang L."/>
            <person name="Mercier A."/>
            <person name="Li F."/>
            <person name="Yang H."/>
            <person name="Xiang J."/>
        </authorList>
    </citation>
    <scope>NUCLEOTIDE SEQUENCE [LARGE SCALE GENOMIC DNA]</scope>
    <source>
        <strain evidence="4">Shaxun</strain>
        <tissue evidence="4">Muscle</tissue>
    </source>
</reference>
<dbReference type="PANTHER" id="PTHR10063">
    <property type="entry name" value="TUBERIN"/>
    <property type="match status" value="1"/>
</dbReference>
<organism evidence="4 5">
    <name type="scientific">Stichopus japonicus</name>
    <name type="common">Sea cucumber</name>
    <dbReference type="NCBI Taxonomy" id="307972"/>
    <lineage>
        <taxon>Eukaryota</taxon>
        <taxon>Metazoa</taxon>
        <taxon>Echinodermata</taxon>
        <taxon>Eleutherozoa</taxon>
        <taxon>Echinozoa</taxon>
        <taxon>Holothuroidea</taxon>
        <taxon>Aspidochirotacea</taxon>
        <taxon>Aspidochirotida</taxon>
        <taxon>Stichopodidae</taxon>
        <taxon>Apostichopus</taxon>
    </lineage>
</organism>
<dbReference type="InterPro" id="IPR027107">
    <property type="entry name" value="Tuberin/Ral-act_asu"/>
</dbReference>
<evidence type="ECO:0000259" key="3">
    <source>
        <dbReference type="PROSITE" id="PS50085"/>
    </source>
</evidence>
<dbReference type="Pfam" id="PF02145">
    <property type="entry name" value="Rap_GAP"/>
    <property type="match status" value="1"/>
</dbReference>
<sequence length="527" mass="59058">MRIQNDGSLVPLQQEMPLNDISSLLMYNREIEEHILSFLPEDSEEGSEEGVGGDEESDLEDEEDDTLDKSQEELDKDRLMVNFPRPEMGMSPDPGESSFPHNLGSDKSCPTLEISNEVESAEEHERNLEFECHISTFVGEGLPEEFSQRPSSFKDVSDLEKRYSKELEDVGAPKDKDGEGKDDPVRWSEKFGEKITADKEDKKDTEKQGVIAVKLGGKIGRFCDSTDGRKETKDREKTAIVKPSVLPLEKRSGGVLRGPNTTTKLTQPRLRQRGHTFSAISKSSRQIERKAEELKTRKTSESRSGSRDAMKSGVDPSFVFLQLFFSPFVVEDTERPIAIPFSQMAQRAVKVLDRIPPYDTHKIGVLYVGPNQAENEIAILSNVYGSSRYMSFLKGLGKLIPLQEAGHIEIYTGGLDTSGSDGKFVYWWKDDVMQVIFHVATLMPNKESDPNCTAKKLHIGNDFVSIVYNESGSKYHLGTIKGQFNFAEIIIEPLDKETNLVMIQTKPAKGTYAVRLACVRVCVCVRL</sequence>
<protein>
    <submittedName>
        <fullName evidence="4">Putative tuberin</fullName>
    </submittedName>
</protein>
<dbReference type="InterPro" id="IPR000331">
    <property type="entry name" value="Rap/Ran_GAP_dom"/>
</dbReference>
<dbReference type="Gene3D" id="3.40.50.11210">
    <property type="entry name" value="Rap/Ran-GAP"/>
    <property type="match status" value="1"/>
</dbReference>